<feature type="domain" description="DUF4246" evidence="2">
    <location>
        <begin position="21"/>
        <end position="70"/>
    </location>
</feature>
<proteinExistence type="predicted"/>
<dbReference type="Proteomes" id="UP000054350">
    <property type="component" value="Unassembled WGS sequence"/>
</dbReference>
<organism evidence="3 4">
    <name type="scientific">Allomyces macrogynus (strain ATCC 38327)</name>
    <name type="common">Allomyces javanicus var. macrogynus</name>
    <dbReference type="NCBI Taxonomy" id="578462"/>
    <lineage>
        <taxon>Eukaryota</taxon>
        <taxon>Fungi</taxon>
        <taxon>Fungi incertae sedis</taxon>
        <taxon>Blastocladiomycota</taxon>
        <taxon>Blastocladiomycetes</taxon>
        <taxon>Blastocladiales</taxon>
        <taxon>Blastocladiaceae</taxon>
        <taxon>Allomyces</taxon>
    </lineage>
</organism>
<dbReference type="AlphaFoldDB" id="A0A0L0SUU7"/>
<reference evidence="4" key="2">
    <citation type="submission" date="2009-11" db="EMBL/GenBank/DDBJ databases">
        <title>The Genome Sequence of Allomyces macrogynus strain ATCC 38327.</title>
        <authorList>
            <consortium name="The Broad Institute Genome Sequencing Platform"/>
            <person name="Russ C."/>
            <person name="Cuomo C."/>
            <person name="Shea T."/>
            <person name="Young S.K."/>
            <person name="Zeng Q."/>
            <person name="Koehrsen M."/>
            <person name="Haas B."/>
            <person name="Borodovsky M."/>
            <person name="Guigo R."/>
            <person name="Alvarado L."/>
            <person name="Berlin A."/>
            <person name="Borenstein D."/>
            <person name="Chen Z."/>
            <person name="Engels R."/>
            <person name="Freedman E."/>
            <person name="Gellesch M."/>
            <person name="Goldberg J."/>
            <person name="Griggs A."/>
            <person name="Gujja S."/>
            <person name="Heiman D."/>
            <person name="Hepburn T."/>
            <person name="Howarth C."/>
            <person name="Jen D."/>
            <person name="Larson L."/>
            <person name="Lewis B."/>
            <person name="Mehta T."/>
            <person name="Park D."/>
            <person name="Pearson M."/>
            <person name="Roberts A."/>
            <person name="Saif S."/>
            <person name="Shenoy N."/>
            <person name="Sisk P."/>
            <person name="Stolte C."/>
            <person name="Sykes S."/>
            <person name="Walk T."/>
            <person name="White J."/>
            <person name="Yandava C."/>
            <person name="Burger G."/>
            <person name="Gray M.W."/>
            <person name="Holland P.W.H."/>
            <person name="King N."/>
            <person name="Lang F.B.F."/>
            <person name="Roger A.J."/>
            <person name="Ruiz-Trillo I."/>
            <person name="Lander E."/>
            <person name="Nusbaum C."/>
        </authorList>
    </citation>
    <scope>NUCLEOTIDE SEQUENCE [LARGE SCALE GENOMIC DNA]</scope>
    <source>
        <strain evidence="4">ATCC 38327</strain>
    </source>
</reference>
<dbReference type="InterPro" id="IPR049207">
    <property type="entry name" value="DUF4246_N"/>
</dbReference>
<protein>
    <recommendedName>
        <fullName evidence="2">DUF4246 domain-containing protein</fullName>
    </recommendedName>
</protein>
<dbReference type="Pfam" id="PF21666">
    <property type="entry name" value="DUF4246_N"/>
    <property type="match status" value="1"/>
</dbReference>
<sequence length="102" mass="11473">MSQSSTTSSPTARTKPLPLPFVNRIDDDGGECAEYYARTRREQRMCALLNAVRDKPNWACKWRDAEIRAKLTAEMKEAAAATSWPVPVVGRFRRVGSDDEGR</sequence>
<evidence type="ECO:0000313" key="3">
    <source>
        <dbReference type="EMBL" id="KNE66292.1"/>
    </source>
</evidence>
<gene>
    <name evidence="3" type="ORF">AMAG_19382</name>
</gene>
<accession>A0A0L0SUU7</accession>
<reference evidence="3 4" key="1">
    <citation type="submission" date="2009-11" db="EMBL/GenBank/DDBJ databases">
        <title>Annotation of Allomyces macrogynus ATCC 38327.</title>
        <authorList>
            <consortium name="The Broad Institute Genome Sequencing Platform"/>
            <person name="Russ C."/>
            <person name="Cuomo C."/>
            <person name="Burger G."/>
            <person name="Gray M.W."/>
            <person name="Holland P.W.H."/>
            <person name="King N."/>
            <person name="Lang F.B.F."/>
            <person name="Roger A.J."/>
            <person name="Ruiz-Trillo I."/>
            <person name="Young S.K."/>
            <person name="Zeng Q."/>
            <person name="Gargeya S."/>
            <person name="Fitzgerald M."/>
            <person name="Haas B."/>
            <person name="Abouelleil A."/>
            <person name="Alvarado L."/>
            <person name="Arachchi H.M."/>
            <person name="Berlin A."/>
            <person name="Chapman S.B."/>
            <person name="Gearin G."/>
            <person name="Goldberg J."/>
            <person name="Griggs A."/>
            <person name="Gujja S."/>
            <person name="Hansen M."/>
            <person name="Heiman D."/>
            <person name="Howarth C."/>
            <person name="Larimer J."/>
            <person name="Lui A."/>
            <person name="MacDonald P.J.P."/>
            <person name="McCowen C."/>
            <person name="Montmayeur A."/>
            <person name="Murphy C."/>
            <person name="Neiman D."/>
            <person name="Pearson M."/>
            <person name="Priest M."/>
            <person name="Roberts A."/>
            <person name="Saif S."/>
            <person name="Shea T."/>
            <person name="Sisk P."/>
            <person name="Stolte C."/>
            <person name="Sykes S."/>
            <person name="Wortman J."/>
            <person name="Nusbaum C."/>
            <person name="Birren B."/>
        </authorList>
    </citation>
    <scope>NUCLEOTIDE SEQUENCE [LARGE SCALE GENOMIC DNA]</scope>
    <source>
        <strain evidence="3 4">ATCC 38327</strain>
    </source>
</reference>
<evidence type="ECO:0000313" key="4">
    <source>
        <dbReference type="Proteomes" id="UP000054350"/>
    </source>
</evidence>
<keyword evidence="4" id="KW-1185">Reference proteome</keyword>
<name>A0A0L0SUU7_ALLM3</name>
<feature type="region of interest" description="Disordered" evidence="1">
    <location>
        <begin position="1"/>
        <end position="21"/>
    </location>
</feature>
<dbReference type="EMBL" id="GG745349">
    <property type="protein sequence ID" value="KNE66292.1"/>
    <property type="molecule type" value="Genomic_DNA"/>
</dbReference>
<evidence type="ECO:0000256" key="1">
    <source>
        <dbReference type="SAM" id="MobiDB-lite"/>
    </source>
</evidence>
<dbReference type="VEuPathDB" id="FungiDB:AMAG_19382"/>
<evidence type="ECO:0000259" key="2">
    <source>
        <dbReference type="Pfam" id="PF21666"/>
    </source>
</evidence>
<feature type="compositionally biased region" description="Polar residues" evidence="1">
    <location>
        <begin position="1"/>
        <end position="12"/>
    </location>
</feature>
<dbReference type="OrthoDB" id="3053321at2759"/>